<name>A0A2M4B6S8_9DIPT</name>
<sequence>MGSRASASGLWTLSIVCWRSVSPGSSSIPLSTCGRTICERSTIDCRTLVPPMARVLHPGPDPSFVTICPTINRALNRTSAGRRMRSWEC</sequence>
<feature type="chain" id="PRO_5014630253" evidence="1">
    <location>
        <begin position="28"/>
        <end position="89"/>
    </location>
</feature>
<proteinExistence type="predicted"/>
<organism evidence="2">
    <name type="scientific">Anopheles triannulatus</name>
    <dbReference type="NCBI Taxonomy" id="58253"/>
    <lineage>
        <taxon>Eukaryota</taxon>
        <taxon>Metazoa</taxon>
        <taxon>Ecdysozoa</taxon>
        <taxon>Arthropoda</taxon>
        <taxon>Hexapoda</taxon>
        <taxon>Insecta</taxon>
        <taxon>Pterygota</taxon>
        <taxon>Neoptera</taxon>
        <taxon>Endopterygota</taxon>
        <taxon>Diptera</taxon>
        <taxon>Nematocera</taxon>
        <taxon>Culicoidea</taxon>
        <taxon>Culicidae</taxon>
        <taxon>Anophelinae</taxon>
        <taxon>Anopheles</taxon>
    </lineage>
</organism>
<protein>
    <submittedName>
        <fullName evidence="2">Putative secreted protein</fullName>
    </submittedName>
</protein>
<dbReference type="AlphaFoldDB" id="A0A2M4B6S8"/>
<dbReference type="EMBL" id="GGFK01015406">
    <property type="protein sequence ID" value="MBW48727.1"/>
    <property type="molecule type" value="Transcribed_RNA"/>
</dbReference>
<evidence type="ECO:0000256" key="1">
    <source>
        <dbReference type="SAM" id="SignalP"/>
    </source>
</evidence>
<feature type="signal peptide" evidence="1">
    <location>
        <begin position="1"/>
        <end position="27"/>
    </location>
</feature>
<accession>A0A2M4B6S8</accession>
<evidence type="ECO:0000313" key="2">
    <source>
        <dbReference type="EMBL" id="MBW48727.1"/>
    </source>
</evidence>
<reference evidence="2" key="1">
    <citation type="submission" date="2018-01" db="EMBL/GenBank/DDBJ databases">
        <title>An insight into the sialome of Amazonian anophelines.</title>
        <authorList>
            <person name="Ribeiro J.M."/>
            <person name="Scarpassa V."/>
            <person name="Calvo E."/>
        </authorList>
    </citation>
    <scope>NUCLEOTIDE SEQUENCE</scope>
    <source>
        <tissue evidence="2">Salivary glands</tissue>
    </source>
</reference>
<keyword evidence="1" id="KW-0732">Signal</keyword>